<comment type="similarity">
    <text evidence="1">Belongs to the UPF0175 family.</text>
</comment>
<reference evidence="2" key="1">
    <citation type="submission" date="2019-12" db="EMBL/GenBank/DDBJ databases">
        <title>High-Quality draft genome sequences of three cyanobacteria isolated from the limestone walls of the Old Cathedral of Coimbra.</title>
        <authorList>
            <person name="Tiago I."/>
            <person name="Soares F."/>
            <person name="Portugal A."/>
        </authorList>
    </citation>
    <scope>NUCLEOTIDE SEQUENCE</scope>
    <source>
        <strain evidence="2">A</strain>
    </source>
</reference>
<gene>
    <name evidence="2" type="ORF">GS601_09170</name>
</gene>
<dbReference type="PANTHER" id="PTHR37525">
    <property type="entry name" value="UPF0175 PROTEIN SSL1255"/>
    <property type="match status" value="1"/>
</dbReference>
<dbReference type="RefSeq" id="WP_162422963.1">
    <property type="nucleotide sequence ID" value="NZ_WVIE01000008.1"/>
</dbReference>
<evidence type="ECO:0000313" key="2">
    <source>
        <dbReference type="EMBL" id="NDJ17455.1"/>
    </source>
</evidence>
<proteinExistence type="inferred from homology"/>
<name>A0A8J7Z1H0_9CYAN</name>
<evidence type="ECO:0000313" key="3">
    <source>
        <dbReference type="Proteomes" id="UP000646053"/>
    </source>
</evidence>
<dbReference type="PANTHER" id="PTHR37525:SF1">
    <property type="entry name" value="UPF0175 PROTEIN SSL1255"/>
    <property type="match status" value="1"/>
</dbReference>
<dbReference type="Pfam" id="PF03683">
    <property type="entry name" value="UPF0175"/>
    <property type="match status" value="1"/>
</dbReference>
<organism evidence="2 3">
    <name type="scientific">Myxacorys almedinensis A</name>
    <dbReference type="NCBI Taxonomy" id="2690445"/>
    <lineage>
        <taxon>Bacteria</taxon>
        <taxon>Bacillati</taxon>
        <taxon>Cyanobacteriota</taxon>
        <taxon>Cyanophyceae</taxon>
        <taxon>Leptolyngbyales</taxon>
        <taxon>Leptolyngbyaceae</taxon>
        <taxon>Myxacorys</taxon>
        <taxon>Myxacorys almedinensis</taxon>
    </lineage>
</organism>
<keyword evidence="3" id="KW-1185">Reference proteome</keyword>
<dbReference type="Proteomes" id="UP000646053">
    <property type="component" value="Unassembled WGS sequence"/>
</dbReference>
<dbReference type="AlphaFoldDB" id="A0A8J7Z1H0"/>
<evidence type="ECO:0000256" key="1">
    <source>
        <dbReference type="ARBA" id="ARBA00005651"/>
    </source>
</evidence>
<dbReference type="EMBL" id="WVIE01000008">
    <property type="protein sequence ID" value="NDJ17455.1"/>
    <property type="molecule type" value="Genomic_DNA"/>
</dbReference>
<dbReference type="InterPro" id="IPR005368">
    <property type="entry name" value="UPF0175"/>
</dbReference>
<accession>A0A8J7Z1H0</accession>
<dbReference type="InterPro" id="IPR052264">
    <property type="entry name" value="UPF0175_domain"/>
</dbReference>
<sequence>MIVTIDIPDRIAQSAELTQAELLREIAVLLFQQERITLGKAAQIAKMHPFELQKLLASRKIPIHYGLEEYEADVASLRQHGWR</sequence>
<comment type="caution">
    <text evidence="2">The sequence shown here is derived from an EMBL/GenBank/DDBJ whole genome shotgun (WGS) entry which is preliminary data.</text>
</comment>
<protein>
    <submittedName>
        <fullName evidence="2">UPF0175 family protein</fullName>
    </submittedName>
</protein>